<evidence type="ECO:0000256" key="2">
    <source>
        <dbReference type="ARBA" id="ARBA00023125"/>
    </source>
</evidence>
<dbReference type="EMBL" id="JBHTMK010000005">
    <property type="protein sequence ID" value="MFD1364487.1"/>
    <property type="molecule type" value="Genomic_DNA"/>
</dbReference>
<proteinExistence type="inferred from homology"/>
<dbReference type="Proteomes" id="UP001597183">
    <property type="component" value="Unassembled WGS sequence"/>
</dbReference>
<dbReference type="PANTHER" id="PTHR30349:SF64">
    <property type="entry name" value="PROPHAGE INTEGRASE INTD-RELATED"/>
    <property type="match status" value="1"/>
</dbReference>
<evidence type="ECO:0000256" key="3">
    <source>
        <dbReference type="ARBA" id="ARBA00023172"/>
    </source>
</evidence>
<dbReference type="Pfam" id="PF00589">
    <property type="entry name" value="Phage_integrase"/>
    <property type="match status" value="1"/>
</dbReference>
<dbReference type="SUPFAM" id="SSF56349">
    <property type="entry name" value="DNA breaking-rejoining enzymes"/>
    <property type="match status" value="1"/>
</dbReference>
<protein>
    <submittedName>
        <fullName evidence="5">Tyrosine-type recombinase/integrase</fullName>
    </submittedName>
</protein>
<organism evidence="5 6">
    <name type="scientific">Actinoplanes sichuanensis</name>
    <dbReference type="NCBI Taxonomy" id="512349"/>
    <lineage>
        <taxon>Bacteria</taxon>
        <taxon>Bacillati</taxon>
        <taxon>Actinomycetota</taxon>
        <taxon>Actinomycetes</taxon>
        <taxon>Micromonosporales</taxon>
        <taxon>Micromonosporaceae</taxon>
        <taxon>Actinoplanes</taxon>
    </lineage>
</organism>
<feature type="domain" description="Tyr recombinase" evidence="4">
    <location>
        <begin position="198"/>
        <end position="418"/>
    </location>
</feature>
<gene>
    <name evidence="5" type="ORF">ACFQ5G_03910</name>
</gene>
<evidence type="ECO:0000256" key="1">
    <source>
        <dbReference type="ARBA" id="ARBA00008857"/>
    </source>
</evidence>
<dbReference type="InterPro" id="IPR010998">
    <property type="entry name" value="Integrase_recombinase_N"/>
</dbReference>
<comment type="similarity">
    <text evidence="1">Belongs to the 'phage' integrase family.</text>
</comment>
<evidence type="ECO:0000259" key="4">
    <source>
        <dbReference type="PROSITE" id="PS51898"/>
    </source>
</evidence>
<dbReference type="Gene3D" id="1.10.443.10">
    <property type="entry name" value="Intergrase catalytic core"/>
    <property type="match status" value="1"/>
</dbReference>
<keyword evidence="2" id="KW-0238">DNA-binding</keyword>
<accession>A0ABW4A364</accession>
<comment type="caution">
    <text evidence="5">The sequence shown here is derived from an EMBL/GenBank/DDBJ whole genome shotgun (WGS) entry which is preliminary data.</text>
</comment>
<dbReference type="InterPro" id="IPR002104">
    <property type="entry name" value="Integrase_catalytic"/>
</dbReference>
<dbReference type="InterPro" id="IPR011010">
    <property type="entry name" value="DNA_brk_join_enz"/>
</dbReference>
<name>A0ABW4A364_9ACTN</name>
<keyword evidence="6" id="KW-1185">Reference proteome</keyword>
<dbReference type="CDD" id="cd01189">
    <property type="entry name" value="INT_ICEBs1_C_like"/>
    <property type="match status" value="1"/>
</dbReference>
<evidence type="ECO:0000313" key="5">
    <source>
        <dbReference type="EMBL" id="MFD1364487.1"/>
    </source>
</evidence>
<evidence type="ECO:0000313" key="6">
    <source>
        <dbReference type="Proteomes" id="UP001597183"/>
    </source>
</evidence>
<dbReference type="Gene3D" id="1.10.150.130">
    <property type="match status" value="1"/>
</dbReference>
<dbReference type="PROSITE" id="PS51898">
    <property type="entry name" value="TYR_RECOMBINASE"/>
    <property type="match status" value="1"/>
</dbReference>
<keyword evidence="3" id="KW-0233">DNA recombination</keyword>
<dbReference type="RefSeq" id="WP_378078289.1">
    <property type="nucleotide sequence ID" value="NZ_JBHTMK010000005.1"/>
</dbReference>
<reference evidence="6" key="1">
    <citation type="journal article" date="2019" name="Int. J. Syst. Evol. Microbiol.">
        <title>The Global Catalogue of Microorganisms (GCM) 10K type strain sequencing project: providing services to taxonomists for standard genome sequencing and annotation.</title>
        <authorList>
            <consortium name="The Broad Institute Genomics Platform"/>
            <consortium name="The Broad Institute Genome Sequencing Center for Infectious Disease"/>
            <person name="Wu L."/>
            <person name="Ma J."/>
        </authorList>
    </citation>
    <scope>NUCLEOTIDE SEQUENCE [LARGE SCALE GENOMIC DNA]</scope>
    <source>
        <strain evidence="6">CCM 7526</strain>
    </source>
</reference>
<sequence>MNSDLATFGRMAKMNPRGKSWIVRWRKGSGGKWQTCTFKDETLAQRAEDLANAHSHDISDTDVYAIVFGWDKGVPELEEQSESPLVEDWIETWLDAKVDIAKSTKKEYARLLHGKWITQPVGGAPALSKMRVGDIDRATHLDLWKAGMAETLMPAGVRKHWSVLGKVIRDATPRYRLDNPFDRPAGQSTNGLPTIEQYDAYFLTVKESEILLAACPPHIRDLVIVALGTGMRLSELLGLRVKAVSLNGKNPTVFVVKTLSRTGGLSAPKSRKSRRPIPLAPRVVEVLRRLIAGKTGNDFVFTSPSGLAWDANNFRNREWRYVVARAQRCAEHPPTVRKAGNGSELDQVKSLAVSTCGCPTRLHQRPRFHDLRHSFVAYLIEAGFDFLAIQQIVGHASIKTTFDTYGHRLAEHDKKRLNKLNKLLPRGAKVADLEQFEQDRAARAKKRKGKKGEVAPFIAGLKLAA</sequence>
<dbReference type="PANTHER" id="PTHR30349">
    <property type="entry name" value="PHAGE INTEGRASE-RELATED"/>
    <property type="match status" value="1"/>
</dbReference>
<dbReference type="InterPro" id="IPR013762">
    <property type="entry name" value="Integrase-like_cat_sf"/>
</dbReference>
<dbReference type="InterPro" id="IPR050090">
    <property type="entry name" value="Tyrosine_recombinase_XerCD"/>
</dbReference>